<proteinExistence type="inferred from homology"/>
<dbReference type="PANTHER" id="PTHR19836">
    <property type="entry name" value="30S RIBOSOMAL PROTEIN S14"/>
    <property type="match status" value="1"/>
</dbReference>
<dbReference type="AlphaFoldDB" id="A0A4P9YGG3"/>
<protein>
    <recommendedName>
        <fullName evidence="6">Ribosomal protein S14</fullName>
    </recommendedName>
</protein>
<dbReference type="GO" id="GO:0006412">
    <property type="term" value="P:translation"/>
    <property type="evidence" value="ECO:0007669"/>
    <property type="project" value="InterPro"/>
</dbReference>
<dbReference type="PANTHER" id="PTHR19836:SF19">
    <property type="entry name" value="SMALL RIBOSOMAL SUBUNIT PROTEIN US14M"/>
    <property type="match status" value="1"/>
</dbReference>
<comment type="similarity">
    <text evidence="1">Belongs to the universal ribosomal protein uS14 family.</text>
</comment>
<evidence type="ECO:0000256" key="1">
    <source>
        <dbReference type="ARBA" id="ARBA00009083"/>
    </source>
</evidence>
<keyword evidence="2" id="KW-0689">Ribosomal protein</keyword>
<accession>A0A4P9YGG3</accession>
<dbReference type="InterPro" id="IPR001209">
    <property type="entry name" value="Ribosomal_uS14"/>
</dbReference>
<name>A0A4P9YGG3_ROZAC</name>
<organism evidence="4 5">
    <name type="scientific">Rozella allomycis (strain CSF55)</name>
    <dbReference type="NCBI Taxonomy" id="988480"/>
    <lineage>
        <taxon>Eukaryota</taxon>
        <taxon>Fungi</taxon>
        <taxon>Fungi incertae sedis</taxon>
        <taxon>Cryptomycota</taxon>
        <taxon>Cryptomycota incertae sedis</taxon>
        <taxon>Rozella</taxon>
    </lineage>
</organism>
<dbReference type="Gene3D" id="1.10.287.1480">
    <property type="match status" value="1"/>
</dbReference>
<gene>
    <name evidence="4" type="ORF">ROZALSC1DRAFT_15542</name>
</gene>
<evidence type="ECO:0000256" key="3">
    <source>
        <dbReference type="ARBA" id="ARBA00023274"/>
    </source>
</evidence>
<evidence type="ECO:0000256" key="2">
    <source>
        <dbReference type="ARBA" id="ARBA00022980"/>
    </source>
</evidence>
<dbReference type="PROSITE" id="PS00527">
    <property type="entry name" value="RIBOSOMAL_S14"/>
    <property type="match status" value="1"/>
</dbReference>
<dbReference type="SUPFAM" id="SSF57716">
    <property type="entry name" value="Glucocorticoid receptor-like (DNA-binding domain)"/>
    <property type="match status" value="1"/>
</dbReference>
<dbReference type="Pfam" id="PF00253">
    <property type="entry name" value="Ribosomal_S14"/>
    <property type="match status" value="1"/>
</dbReference>
<dbReference type="GO" id="GO:0005763">
    <property type="term" value="C:mitochondrial small ribosomal subunit"/>
    <property type="evidence" value="ECO:0007669"/>
    <property type="project" value="TreeGrafter"/>
</dbReference>
<reference evidence="5" key="1">
    <citation type="journal article" date="2018" name="Nat. Microbiol.">
        <title>Leveraging single-cell genomics to expand the fungal tree of life.</title>
        <authorList>
            <person name="Ahrendt S.R."/>
            <person name="Quandt C.A."/>
            <person name="Ciobanu D."/>
            <person name="Clum A."/>
            <person name="Salamov A."/>
            <person name="Andreopoulos B."/>
            <person name="Cheng J.F."/>
            <person name="Woyke T."/>
            <person name="Pelin A."/>
            <person name="Henrissat B."/>
            <person name="Reynolds N.K."/>
            <person name="Benny G.L."/>
            <person name="Smith M.E."/>
            <person name="James T.Y."/>
            <person name="Grigoriev I.V."/>
        </authorList>
    </citation>
    <scope>NUCLEOTIDE SEQUENCE [LARGE SCALE GENOMIC DNA]</scope>
    <source>
        <strain evidence="5">CSF55</strain>
    </source>
</reference>
<evidence type="ECO:0008006" key="6">
    <source>
        <dbReference type="Google" id="ProtNLM"/>
    </source>
</evidence>
<evidence type="ECO:0000313" key="4">
    <source>
        <dbReference type="EMBL" id="RKP18102.1"/>
    </source>
</evidence>
<keyword evidence="3" id="KW-0687">Ribonucleoprotein</keyword>
<evidence type="ECO:0000313" key="5">
    <source>
        <dbReference type="Proteomes" id="UP000281549"/>
    </source>
</evidence>
<dbReference type="Proteomes" id="UP000281549">
    <property type="component" value="Unassembled WGS sequence"/>
</dbReference>
<dbReference type="EMBL" id="ML005560">
    <property type="protein sequence ID" value="RKP18102.1"/>
    <property type="molecule type" value="Genomic_DNA"/>
</dbReference>
<dbReference type="InterPro" id="IPR018271">
    <property type="entry name" value="Ribosomal_uS14_CS"/>
</dbReference>
<sequence length="99" mass="11970">MRFKIYNSPKRGQFFTEQEVERLAYKFMTNCEFFPLRTRMIAANKLHHMPRASSKIFYKKRCIVTGHARSLVQNFQISRHVMRQRALNEKLPFVTRACW</sequence>
<dbReference type="GO" id="GO:0003735">
    <property type="term" value="F:structural constituent of ribosome"/>
    <property type="evidence" value="ECO:0007669"/>
    <property type="project" value="InterPro"/>
</dbReference>